<accession>A0A4Y8ZST9</accession>
<evidence type="ECO:0000256" key="2">
    <source>
        <dbReference type="ARBA" id="ARBA00012438"/>
    </source>
</evidence>
<evidence type="ECO:0000256" key="5">
    <source>
        <dbReference type="ARBA" id="ARBA00022777"/>
    </source>
</evidence>
<evidence type="ECO:0000259" key="8">
    <source>
        <dbReference type="PROSITE" id="PS50109"/>
    </source>
</evidence>
<feature type="transmembrane region" description="Helical" evidence="7">
    <location>
        <begin position="133"/>
        <end position="149"/>
    </location>
</feature>
<dbReference type="Gene3D" id="3.30.565.10">
    <property type="entry name" value="Histidine kinase-like ATPase, C-terminal domain"/>
    <property type="match status" value="1"/>
</dbReference>
<dbReference type="AlphaFoldDB" id="A0A4Y8ZST9"/>
<keyword evidence="6" id="KW-0902">Two-component regulatory system</keyword>
<dbReference type="SMART" id="SM00387">
    <property type="entry name" value="HATPase_c"/>
    <property type="match status" value="1"/>
</dbReference>
<proteinExistence type="predicted"/>
<feature type="transmembrane region" description="Helical" evidence="7">
    <location>
        <begin position="104"/>
        <end position="127"/>
    </location>
</feature>
<feature type="transmembrane region" description="Helical" evidence="7">
    <location>
        <begin position="49"/>
        <end position="71"/>
    </location>
</feature>
<keyword evidence="10" id="KW-1185">Reference proteome</keyword>
<dbReference type="PANTHER" id="PTHR43711">
    <property type="entry name" value="TWO-COMPONENT HISTIDINE KINASE"/>
    <property type="match status" value="1"/>
</dbReference>
<dbReference type="Gene3D" id="1.10.287.130">
    <property type="match status" value="1"/>
</dbReference>
<dbReference type="SUPFAM" id="SSF47384">
    <property type="entry name" value="Homodimeric domain of signal transducing histidine kinase"/>
    <property type="match status" value="1"/>
</dbReference>
<dbReference type="InterPro" id="IPR036097">
    <property type="entry name" value="HisK_dim/P_sf"/>
</dbReference>
<dbReference type="InterPro" id="IPR003594">
    <property type="entry name" value="HATPase_dom"/>
</dbReference>
<dbReference type="OrthoDB" id="9801651at2"/>
<dbReference type="CDD" id="cd00082">
    <property type="entry name" value="HisKA"/>
    <property type="match status" value="1"/>
</dbReference>
<dbReference type="SMART" id="SM00388">
    <property type="entry name" value="HisKA"/>
    <property type="match status" value="1"/>
</dbReference>
<keyword evidence="3" id="KW-0597">Phosphoprotein</keyword>
<dbReference type="EC" id="2.7.13.3" evidence="2"/>
<feature type="transmembrane region" description="Helical" evidence="7">
    <location>
        <begin position="185"/>
        <end position="207"/>
    </location>
</feature>
<comment type="caution">
    <text evidence="9">The sequence shown here is derived from an EMBL/GenBank/DDBJ whole genome shotgun (WGS) entry which is preliminary data.</text>
</comment>
<evidence type="ECO:0000256" key="7">
    <source>
        <dbReference type="SAM" id="Phobius"/>
    </source>
</evidence>
<dbReference type="SUPFAM" id="SSF55874">
    <property type="entry name" value="ATPase domain of HSP90 chaperone/DNA topoisomerase II/histidine kinase"/>
    <property type="match status" value="1"/>
</dbReference>
<dbReference type="PANTHER" id="PTHR43711:SF26">
    <property type="entry name" value="SENSOR HISTIDINE KINASE RCSC"/>
    <property type="match status" value="1"/>
</dbReference>
<keyword evidence="4" id="KW-0808">Transferase</keyword>
<comment type="catalytic activity">
    <reaction evidence="1">
        <text>ATP + protein L-histidine = ADP + protein N-phospho-L-histidine.</text>
        <dbReference type="EC" id="2.7.13.3"/>
    </reaction>
</comment>
<evidence type="ECO:0000313" key="9">
    <source>
        <dbReference type="EMBL" id="TFI59080.1"/>
    </source>
</evidence>
<dbReference type="Pfam" id="PF02518">
    <property type="entry name" value="HATPase_c"/>
    <property type="match status" value="1"/>
</dbReference>
<feature type="domain" description="Histidine kinase" evidence="8">
    <location>
        <begin position="251"/>
        <end position="474"/>
    </location>
</feature>
<dbReference type="GO" id="GO:0000155">
    <property type="term" value="F:phosphorelay sensor kinase activity"/>
    <property type="evidence" value="ECO:0007669"/>
    <property type="project" value="InterPro"/>
</dbReference>
<evidence type="ECO:0000256" key="3">
    <source>
        <dbReference type="ARBA" id="ARBA00022553"/>
    </source>
</evidence>
<reference evidence="9 10" key="1">
    <citation type="submission" date="2019-03" db="EMBL/GenBank/DDBJ databases">
        <title>Genome sequence of Sphingomonas sp. 17J27-24.</title>
        <authorList>
            <person name="Kim M."/>
            <person name="Maeng S."/>
            <person name="Sathiyaraj S."/>
        </authorList>
    </citation>
    <scope>NUCLEOTIDE SEQUENCE [LARGE SCALE GENOMIC DNA]</scope>
    <source>
        <strain evidence="9 10">17J27-24</strain>
    </source>
</reference>
<sequence length="487" mass="53666">MRNLPLIQMPPPSSPAIERGNSMLGGVRRLVDHFVPEEVLSEPSRYPMFATFVLLHLLGPLLGHSVVVFLYQASHEITWVFWTIEALICFFWLMPALVKRTGGLILPAMLSVQALVTLSLFGSFFYGGISSPFLPWLLIALLLGFFYLAEHARFVLTGVAFQLAVFSAAHFLTGQFPDLVPLQSMWLANLLSILSALIYVTLLALYYESVMRDSSALQEAAIVQRRQTEELREAMRQAEKASAQKSIFLAKMNHELRTPLNAVIGYSEMLRDDLEDRPGSEEKVADLDRINAAGRHLNALVSEVLDLSRIESDDLHLDNHEIDLHDLVGDAVATVEPLINVHGNRLVLQMSQDPGTIVADPLKLRQSLLNLLSNAAKFTSKGVITLTVMRRQTDGGDVIMIEVRDTGIGISREGLKKLFRSFSQAEADTANRFGGTGLGLALTRRFCQAMGGSIDVESEVGVGTSFKIEIPALPRRGADAATAEMRA</sequence>
<dbReference type="FunFam" id="3.30.565.10:FF:000010">
    <property type="entry name" value="Sensor histidine kinase RcsC"/>
    <property type="match status" value="1"/>
</dbReference>
<dbReference type="InterPro" id="IPR005467">
    <property type="entry name" value="His_kinase_dom"/>
</dbReference>
<keyword evidence="7" id="KW-1133">Transmembrane helix</keyword>
<keyword evidence="7" id="KW-0472">Membrane</keyword>
<keyword evidence="5" id="KW-0418">Kinase</keyword>
<evidence type="ECO:0000313" key="10">
    <source>
        <dbReference type="Proteomes" id="UP000298213"/>
    </source>
</evidence>
<dbReference type="Proteomes" id="UP000298213">
    <property type="component" value="Unassembled WGS sequence"/>
</dbReference>
<dbReference type="EMBL" id="SPDV01000009">
    <property type="protein sequence ID" value="TFI59080.1"/>
    <property type="molecule type" value="Genomic_DNA"/>
</dbReference>
<dbReference type="InterPro" id="IPR050736">
    <property type="entry name" value="Sensor_HK_Regulatory"/>
</dbReference>
<gene>
    <name evidence="9" type="ORF">E2493_06020</name>
</gene>
<evidence type="ECO:0000256" key="6">
    <source>
        <dbReference type="ARBA" id="ARBA00023012"/>
    </source>
</evidence>
<organism evidence="9 10">
    <name type="scientific">Sphingomonas parva</name>
    <dbReference type="NCBI Taxonomy" id="2555898"/>
    <lineage>
        <taxon>Bacteria</taxon>
        <taxon>Pseudomonadati</taxon>
        <taxon>Pseudomonadota</taxon>
        <taxon>Alphaproteobacteria</taxon>
        <taxon>Sphingomonadales</taxon>
        <taxon>Sphingomonadaceae</taxon>
        <taxon>Sphingomonas</taxon>
    </lineage>
</organism>
<evidence type="ECO:0000256" key="4">
    <source>
        <dbReference type="ARBA" id="ARBA00022679"/>
    </source>
</evidence>
<keyword evidence="7" id="KW-0812">Transmembrane</keyword>
<feature type="transmembrane region" description="Helical" evidence="7">
    <location>
        <begin position="77"/>
        <end position="97"/>
    </location>
</feature>
<dbReference type="CDD" id="cd16922">
    <property type="entry name" value="HATPase_EvgS-ArcB-TorS-like"/>
    <property type="match status" value="1"/>
</dbReference>
<protein>
    <recommendedName>
        <fullName evidence="2">histidine kinase</fullName>
        <ecNumber evidence="2">2.7.13.3</ecNumber>
    </recommendedName>
</protein>
<dbReference type="PRINTS" id="PR00344">
    <property type="entry name" value="BCTRLSENSOR"/>
</dbReference>
<dbReference type="Pfam" id="PF00512">
    <property type="entry name" value="HisKA"/>
    <property type="match status" value="1"/>
</dbReference>
<evidence type="ECO:0000256" key="1">
    <source>
        <dbReference type="ARBA" id="ARBA00000085"/>
    </source>
</evidence>
<dbReference type="PROSITE" id="PS50109">
    <property type="entry name" value="HIS_KIN"/>
    <property type="match status" value="1"/>
</dbReference>
<dbReference type="InterPro" id="IPR004358">
    <property type="entry name" value="Sig_transdc_His_kin-like_C"/>
</dbReference>
<dbReference type="InterPro" id="IPR003661">
    <property type="entry name" value="HisK_dim/P_dom"/>
</dbReference>
<dbReference type="InterPro" id="IPR036890">
    <property type="entry name" value="HATPase_C_sf"/>
</dbReference>
<name>A0A4Y8ZST9_9SPHN</name>